<dbReference type="InterPro" id="IPR007352">
    <property type="entry name" value="DUF420"/>
</dbReference>
<gene>
    <name evidence="2" type="ORF">OJ996_19115</name>
</gene>
<feature type="transmembrane region" description="Helical" evidence="1">
    <location>
        <begin position="138"/>
        <end position="166"/>
    </location>
</feature>
<comment type="caution">
    <text evidence="2">The sequence shown here is derived from an EMBL/GenBank/DDBJ whole genome shotgun (WGS) entry which is preliminary data.</text>
</comment>
<evidence type="ECO:0000313" key="3">
    <source>
        <dbReference type="Proteomes" id="UP001165653"/>
    </source>
</evidence>
<feature type="transmembrane region" description="Helical" evidence="1">
    <location>
        <begin position="89"/>
        <end position="108"/>
    </location>
</feature>
<proteinExistence type="predicted"/>
<keyword evidence="1" id="KW-1133">Transmembrane helix</keyword>
<keyword evidence="1" id="KW-0812">Transmembrane</keyword>
<keyword evidence="3" id="KW-1185">Reference proteome</keyword>
<feature type="transmembrane region" description="Helical" evidence="1">
    <location>
        <begin position="178"/>
        <end position="197"/>
    </location>
</feature>
<feature type="transmembrane region" description="Helical" evidence="1">
    <location>
        <begin position="58"/>
        <end position="77"/>
    </location>
</feature>
<feature type="transmembrane region" description="Helical" evidence="1">
    <location>
        <begin position="21"/>
        <end position="38"/>
    </location>
</feature>
<dbReference type="EMBL" id="JAPDDR010000010">
    <property type="protein sequence ID" value="MCW1915705.1"/>
    <property type="molecule type" value="Genomic_DNA"/>
</dbReference>
<sequence length="202" mass="22373">MTNEKKKWLSRAPQEALSKKLGIVAWVLTAVVLALVGVMRKVSIPLPEGVSFTFLPPVHAVLNSLVAITLVVAIVAIKQGKVSLHRNAIFAAMALSIGFLLCYVAYHFTTPETLYGDLNGDRIVDEAEKAAAGGMRPVYLILLLTHIVLAGVSLPFILFTFISGWTNRFTAHRRLAKWVFPMWLYVAVTGPICYLMLKPYYQ</sequence>
<dbReference type="RefSeq" id="WP_264515259.1">
    <property type="nucleotide sequence ID" value="NZ_JAPDDR010000010.1"/>
</dbReference>
<dbReference type="Proteomes" id="UP001165653">
    <property type="component" value="Unassembled WGS sequence"/>
</dbReference>
<accession>A0ABT3G7C6</accession>
<evidence type="ECO:0000256" key="1">
    <source>
        <dbReference type="SAM" id="Phobius"/>
    </source>
</evidence>
<name>A0ABT3G7C6_9BACT</name>
<organism evidence="2 3">
    <name type="scientific">Luteolibacter rhizosphaerae</name>
    <dbReference type="NCBI Taxonomy" id="2989719"/>
    <lineage>
        <taxon>Bacteria</taxon>
        <taxon>Pseudomonadati</taxon>
        <taxon>Verrucomicrobiota</taxon>
        <taxon>Verrucomicrobiia</taxon>
        <taxon>Verrucomicrobiales</taxon>
        <taxon>Verrucomicrobiaceae</taxon>
        <taxon>Luteolibacter</taxon>
    </lineage>
</organism>
<reference evidence="2" key="1">
    <citation type="submission" date="2022-10" db="EMBL/GenBank/DDBJ databases">
        <title>Luteolibacter sp. GHJ8, whole genome shotgun sequencing project.</title>
        <authorList>
            <person name="Zhao G."/>
            <person name="Shen L."/>
        </authorList>
    </citation>
    <scope>NUCLEOTIDE SEQUENCE</scope>
    <source>
        <strain evidence="2">GHJ8</strain>
    </source>
</reference>
<dbReference type="Pfam" id="PF04238">
    <property type="entry name" value="DUF420"/>
    <property type="match status" value="1"/>
</dbReference>
<keyword evidence="1" id="KW-0472">Membrane</keyword>
<evidence type="ECO:0000313" key="2">
    <source>
        <dbReference type="EMBL" id="MCW1915705.1"/>
    </source>
</evidence>
<dbReference type="PANTHER" id="PTHR37692:SF1">
    <property type="entry name" value="DUF420 DOMAIN-CONTAINING PROTEIN"/>
    <property type="match status" value="1"/>
</dbReference>
<dbReference type="PANTHER" id="PTHR37692">
    <property type="entry name" value="HYPOTHETICAL MEMBRANE SPANNING PROTEIN"/>
    <property type="match status" value="1"/>
</dbReference>
<protein>
    <submittedName>
        <fullName evidence="2">DUF420 domain-containing protein</fullName>
    </submittedName>
</protein>